<feature type="signal peptide" evidence="5">
    <location>
        <begin position="1"/>
        <end position="17"/>
    </location>
</feature>
<keyword evidence="3 5" id="KW-0732">Signal</keyword>
<dbReference type="RefSeq" id="WP_156847163.1">
    <property type="nucleotide sequence ID" value="NZ_CACRSK010000002.1"/>
</dbReference>
<dbReference type="InterPro" id="IPR050492">
    <property type="entry name" value="Bact_metal-bind_prot9"/>
</dbReference>
<feature type="region of interest" description="Disordered" evidence="4">
    <location>
        <begin position="113"/>
        <end position="167"/>
    </location>
</feature>
<evidence type="ECO:0000256" key="3">
    <source>
        <dbReference type="ARBA" id="ARBA00022729"/>
    </source>
</evidence>
<protein>
    <submittedName>
        <fullName evidence="6">High-affinity zinc uptake system binding-protein ZnuA</fullName>
    </submittedName>
</protein>
<accession>A0A6N2S5W7</accession>
<dbReference type="Gene3D" id="3.40.50.1980">
    <property type="entry name" value="Nitrogenase molybdenum iron protein domain"/>
    <property type="match status" value="3"/>
</dbReference>
<keyword evidence="2" id="KW-0813">Transport</keyword>
<gene>
    <name evidence="6" type="primary">znuA</name>
    <name evidence="6" type="ORF">CULFYP111_00750</name>
</gene>
<evidence type="ECO:0000256" key="5">
    <source>
        <dbReference type="SAM" id="SignalP"/>
    </source>
</evidence>
<feature type="chain" id="PRO_5026739371" evidence="5">
    <location>
        <begin position="18"/>
        <end position="330"/>
    </location>
</feature>
<dbReference type="Pfam" id="PF01297">
    <property type="entry name" value="ZnuA"/>
    <property type="match status" value="1"/>
</dbReference>
<evidence type="ECO:0000256" key="2">
    <source>
        <dbReference type="ARBA" id="ARBA00022448"/>
    </source>
</evidence>
<comment type="similarity">
    <text evidence="1">Belongs to the bacterial solute-binding protein 9 family.</text>
</comment>
<dbReference type="GO" id="GO:0030001">
    <property type="term" value="P:metal ion transport"/>
    <property type="evidence" value="ECO:0007669"/>
    <property type="project" value="InterPro"/>
</dbReference>
<proteinExistence type="inferred from homology"/>
<evidence type="ECO:0000256" key="1">
    <source>
        <dbReference type="ARBA" id="ARBA00011028"/>
    </source>
</evidence>
<dbReference type="GO" id="GO:0046872">
    <property type="term" value="F:metal ion binding"/>
    <property type="evidence" value="ECO:0007669"/>
    <property type="project" value="InterPro"/>
</dbReference>
<evidence type="ECO:0000313" key="6">
    <source>
        <dbReference type="EMBL" id="VYS88572.1"/>
    </source>
</evidence>
<organism evidence="6">
    <name type="scientific">Campylobacter ureolyticus</name>
    <dbReference type="NCBI Taxonomy" id="827"/>
    <lineage>
        <taxon>Bacteria</taxon>
        <taxon>Pseudomonadati</taxon>
        <taxon>Campylobacterota</taxon>
        <taxon>Epsilonproteobacteria</taxon>
        <taxon>Campylobacterales</taxon>
        <taxon>Campylobacteraceae</taxon>
        <taxon>Campylobacter</taxon>
    </lineage>
</organism>
<dbReference type="InterPro" id="IPR006127">
    <property type="entry name" value="ZnuA-like"/>
</dbReference>
<evidence type="ECO:0000256" key="4">
    <source>
        <dbReference type="SAM" id="MobiDB-lite"/>
    </source>
</evidence>
<dbReference type="PANTHER" id="PTHR42953">
    <property type="entry name" value="HIGH-AFFINITY ZINC UPTAKE SYSTEM PROTEIN ZNUA-RELATED"/>
    <property type="match status" value="1"/>
</dbReference>
<dbReference type="AlphaFoldDB" id="A0A6N2S5W7"/>
<dbReference type="SUPFAM" id="SSF53807">
    <property type="entry name" value="Helical backbone' metal receptor"/>
    <property type="match status" value="1"/>
</dbReference>
<feature type="compositionally biased region" description="Basic and acidic residues" evidence="4">
    <location>
        <begin position="114"/>
        <end position="159"/>
    </location>
</feature>
<sequence length="330" mass="38249">MKKLFFFTLISCLGAFAKPLVTTTILPTKYFVERIAGDSLEVVSLVEKGADPHTYEPKPNQMKSVEKSELHFAVGIEFDEIWLPRLQKQFPNLVIVNTDENIKKIPMIAHHHHDHDSDDLHEHENHADHNHHDENHDAIHEHESHEVEHHNEHHDEDKHHEHHHHCDHGGVDPHIWLDPSLVKKQAANIANALIKKYPQNKELFESNLNKFNKDLDNFDKNTADKLKNLKSNKFMVYHPSWGYFAARYNLVQIPIEIEGKEPKPADLKELIEEAKEEDIKVIFVAPQFSKKAANMVAKQTGAKVVEIDQLPENWFSEMQKTVDIFAKILK</sequence>
<name>A0A6N2S5W7_9BACT</name>
<dbReference type="PANTHER" id="PTHR42953:SF3">
    <property type="entry name" value="HIGH-AFFINITY ZINC UPTAKE SYSTEM PROTEIN ZNUA"/>
    <property type="match status" value="1"/>
</dbReference>
<dbReference type="EMBL" id="CACRSK010000002">
    <property type="protein sequence ID" value="VYS88572.1"/>
    <property type="molecule type" value="Genomic_DNA"/>
</dbReference>
<reference evidence="6" key="1">
    <citation type="submission" date="2019-11" db="EMBL/GenBank/DDBJ databases">
        <authorList>
            <person name="Feng L."/>
        </authorList>
    </citation>
    <scope>NUCLEOTIDE SEQUENCE</scope>
    <source>
        <strain evidence="6">CUreolyticusLFYP111</strain>
    </source>
</reference>